<evidence type="ECO:0000313" key="3">
    <source>
        <dbReference type="Proteomes" id="UP001213691"/>
    </source>
</evidence>
<gene>
    <name evidence="2" type="ORF">PQR79_19215</name>
</gene>
<accession>A0ABT5TUT2</accession>
<reference evidence="2 3" key="1">
    <citation type="submission" date="2023-02" db="EMBL/GenBank/DDBJ databases">
        <title>Genome sequence of Shewanella metallivivens ER-Te-42B-Light, sp. nov., enriched from sulfide tube worms (Riftia pachyptila) isolated from Explorer Ridge in the Pacific Ocean.</title>
        <authorList>
            <person name="Maltman C."/>
            <person name="Kuzyk S.B."/>
            <person name="Kyndt J.A."/>
            <person name="Yurkov V."/>
        </authorList>
    </citation>
    <scope>NUCLEOTIDE SEQUENCE [LARGE SCALE GENOMIC DNA]</scope>
    <source>
        <strain evidence="2 3">ER-Te-42B-Light</strain>
    </source>
</reference>
<dbReference type="Proteomes" id="UP001213691">
    <property type="component" value="Unassembled WGS sequence"/>
</dbReference>
<sequence length="168" mass="19006">MYKLIAIILLLFISTPSMGSPDDEDLAQWLAAAKKIDRTVPNALCKASVDVVRHQDVNLFRKVFAAIPATDEQVKVYLSELHDKYFKTSYLGIDNYQIDENEALAFEDAKNSSSSLVSDNAKQRGHDLELWVPYRFDTISPKTNEAIQGYGTCKLAYLENQWKVVTLL</sequence>
<protein>
    <submittedName>
        <fullName evidence="2">Uncharacterized protein</fullName>
    </submittedName>
</protein>
<proteinExistence type="predicted"/>
<keyword evidence="3" id="KW-1185">Reference proteome</keyword>
<comment type="caution">
    <text evidence="2">The sequence shown here is derived from an EMBL/GenBank/DDBJ whole genome shotgun (WGS) entry which is preliminary data.</text>
</comment>
<name>A0ABT5TUT2_9GAMM</name>
<evidence type="ECO:0000256" key="1">
    <source>
        <dbReference type="SAM" id="SignalP"/>
    </source>
</evidence>
<feature type="chain" id="PRO_5045369363" evidence="1">
    <location>
        <begin position="20"/>
        <end position="168"/>
    </location>
</feature>
<evidence type="ECO:0000313" key="2">
    <source>
        <dbReference type="EMBL" id="MDD8061201.1"/>
    </source>
</evidence>
<keyword evidence="1" id="KW-0732">Signal</keyword>
<dbReference type="EMBL" id="JAQQPZ010000015">
    <property type="protein sequence ID" value="MDD8061201.1"/>
    <property type="molecule type" value="Genomic_DNA"/>
</dbReference>
<feature type="signal peptide" evidence="1">
    <location>
        <begin position="1"/>
        <end position="19"/>
    </location>
</feature>
<organism evidence="2 3">
    <name type="scientific">Shewanella metallivivens</name>
    <dbReference type="NCBI Taxonomy" id="2872342"/>
    <lineage>
        <taxon>Bacteria</taxon>
        <taxon>Pseudomonadati</taxon>
        <taxon>Pseudomonadota</taxon>
        <taxon>Gammaproteobacteria</taxon>
        <taxon>Alteromonadales</taxon>
        <taxon>Shewanellaceae</taxon>
        <taxon>Shewanella</taxon>
    </lineage>
</organism>
<dbReference type="RefSeq" id="WP_238106236.1">
    <property type="nucleotide sequence ID" value="NZ_JAQQPZ010000015.1"/>
</dbReference>